<feature type="transmembrane region" description="Helical" evidence="21">
    <location>
        <begin position="207"/>
        <end position="225"/>
    </location>
</feature>
<proteinExistence type="inferred from homology"/>
<comment type="similarity">
    <text evidence="2 20">Belongs to the sodium:solute symporter (SSF) (TC 2.A.21) family.</text>
</comment>
<keyword evidence="6 21" id="KW-0812">Transmembrane</keyword>
<evidence type="ECO:0000256" key="16">
    <source>
        <dbReference type="ARBA" id="ARBA00036206"/>
    </source>
</evidence>
<feature type="transmembrane region" description="Helical" evidence="21">
    <location>
        <begin position="453"/>
        <end position="475"/>
    </location>
</feature>
<dbReference type="GO" id="GO:0016324">
    <property type="term" value="C:apical plasma membrane"/>
    <property type="evidence" value="ECO:0007669"/>
    <property type="project" value="UniProtKB-SubCell"/>
</dbReference>
<evidence type="ECO:0000256" key="7">
    <source>
        <dbReference type="ARBA" id="ARBA00022847"/>
    </source>
</evidence>
<dbReference type="KEGG" id="dord:105984151"/>
<keyword evidence="10" id="KW-0406">Ion transport</keyword>
<feature type="transmembrane region" description="Helical" evidence="21">
    <location>
        <begin position="272"/>
        <end position="290"/>
    </location>
</feature>
<evidence type="ECO:0000256" key="2">
    <source>
        <dbReference type="ARBA" id="ARBA00006434"/>
    </source>
</evidence>
<evidence type="ECO:0000256" key="17">
    <source>
        <dbReference type="ARBA" id="ARBA00040046"/>
    </source>
</evidence>
<keyword evidence="7" id="KW-0769">Symport</keyword>
<comment type="subcellular location">
    <subcellularLocation>
        <location evidence="1">Apical cell membrane</location>
        <topology evidence="1">Multi-pass membrane protein</topology>
    </subcellularLocation>
</comment>
<keyword evidence="4" id="KW-1003">Cell membrane</keyword>
<sequence>MDSSTWSPTATPAPIPTHERIRNAADISVIVIYFLVVMAVGIWAMVSSNRGTVGGFFLAGRSMVWWPIGASLFASNIGSGHFVGLAGTGAASGIAMGGFEWNALVLVVVLGWIFVPIYIKAGVVTMPEYLRKRFGGKRIQIYLSVLSLLLYIFTKISADIFSGAIFINMALGLNIYLAIIILLAITALYTITGGLAAVIYTDTLQTAIMLVGSFILTGFAFHEVGGYEGFMDKYMKAIPTLITDGNLTVRKECYTPREDSFHIFRDPLKGDIPWPGLIFGLAILALWYWCTDQVIVQRCLSAKNMSHVKAGCILCGYLKLLPMFLMVMPGMISRILYTDKIACVLPSECEKHCGTKVGCTNIAYPTLVVELMPNGLRGLMLSVMMASLMSSLTSIFNSASTLFTMDIYTKIRKKASEKELMIAGRLFILLLIAISIAWVPIVQSAQSGQLFDYIQSITSYLGPPIAAVFLLAIFCKRVNEPGAFWGLMLGFLIGIARMITEFAYGTGSCMEPSNCPTIICGVHYLYFAILLFVICIITVLVISFLTKPIPDVHGSCPVVCHDRPEAFLFLVILVLYLIIPFFCLSLNTDVPQERKGCFRRAYDLFCGLDQDKGPKMTKEEEAAMKLKMTDTSEKPLWRTVVNINGIILLAVAVFCHAYFA</sequence>
<dbReference type="STRING" id="10020.ENSDORP00000010112"/>
<evidence type="ECO:0000256" key="6">
    <source>
        <dbReference type="ARBA" id="ARBA00022692"/>
    </source>
</evidence>
<keyword evidence="11 21" id="KW-0472">Membrane</keyword>
<evidence type="ECO:0000256" key="11">
    <source>
        <dbReference type="ARBA" id="ARBA00023136"/>
    </source>
</evidence>
<dbReference type="PANTHER" id="PTHR11819">
    <property type="entry name" value="SOLUTE CARRIER FAMILY 5"/>
    <property type="match status" value="1"/>
</dbReference>
<dbReference type="PROSITE" id="PS50283">
    <property type="entry name" value="NA_SOLUT_SYMP_3"/>
    <property type="match status" value="1"/>
</dbReference>
<feature type="transmembrane region" description="Helical" evidence="21">
    <location>
        <begin position="99"/>
        <end position="119"/>
    </location>
</feature>
<keyword evidence="5" id="KW-0762">Sugar transport</keyword>
<keyword evidence="14" id="KW-0739">Sodium transport</keyword>
<dbReference type="NCBIfam" id="TIGR00813">
    <property type="entry name" value="sss"/>
    <property type="match status" value="1"/>
</dbReference>
<dbReference type="CTD" id="6523"/>
<keyword evidence="13" id="KW-0325">Glycoprotein</keyword>
<accession>A0A1S3F0H5</accession>
<evidence type="ECO:0000256" key="15">
    <source>
        <dbReference type="ARBA" id="ARBA00036179"/>
    </source>
</evidence>
<feature type="transmembrane region" description="Helical" evidence="21">
    <location>
        <begin position="566"/>
        <end position="587"/>
    </location>
</feature>
<evidence type="ECO:0000256" key="19">
    <source>
        <dbReference type="ARBA" id="ARBA00043128"/>
    </source>
</evidence>
<dbReference type="InterPro" id="IPR018212">
    <property type="entry name" value="Na/solute_symporter_CS"/>
</dbReference>
<dbReference type="InParanoid" id="A0A1S3F0H5"/>
<organism evidence="22 23">
    <name type="scientific">Dipodomys ordii</name>
    <name type="common">Ord's kangaroo rat</name>
    <dbReference type="NCBI Taxonomy" id="10020"/>
    <lineage>
        <taxon>Eukaryota</taxon>
        <taxon>Metazoa</taxon>
        <taxon>Chordata</taxon>
        <taxon>Craniata</taxon>
        <taxon>Vertebrata</taxon>
        <taxon>Euteleostomi</taxon>
        <taxon>Mammalia</taxon>
        <taxon>Eutheria</taxon>
        <taxon>Euarchontoglires</taxon>
        <taxon>Glires</taxon>
        <taxon>Rodentia</taxon>
        <taxon>Castorimorpha</taxon>
        <taxon>Heteromyidae</taxon>
        <taxon>Dipodomyinae</taxon>
        <taxon>Dipodomys</taxon>
    </lineage>
</organism>
<feature type="transmembrane region" description="Helical" evidence="21">
    <location>
        <begin position="482"/>
        <end position="504"/>
    </location>
</feature>
<dbReference type="FunCoup" id="A0A1S3F0H5">
    <property type="interactions" value="74"/>
</dbReference>
<comment type="catalytic activity">
    <reaction evidence="16">
        <text>D-galactose(out) + 2 Na(+)(out) = D-galactose(in) + 2 Na(+)(in)</text>
        <dbReference type="Rhea" id="RHEA:70499"/>
        <dbReference type="ChEBI" id="CHEBI:4139"/>
        <dbReference type="ChEBI" id="CHEBI:29101"/>
    </reaction>
    <physiologicalReaction direction="left-to-right" evidence="16">
        <dbReference type="Rhea" id="RHEA:70500"/>
    </physiologicalReaction>
</comment>
<dbReference type="PANTHER" id="PTHR11819:SF151">
    <property type="entry name" value="SODIUM_GLUCOSE COTRANSPORTER 1"/>
    <property type="match status" value="1"/>
</dbReference>
<evidence type="ECO:0000313" key="22">
    <source>
        <dbReference type="Proteomes" id="UP000081671"/>
    </source>
</evidence>
<feature type="transmembrane region" description="Helical" evidence="21">
    <location>
        <begin position="420"/>
        <end position="441"/>
    </location>
</feature>
<feature type="transmembrane region" description="Helical" evidence="21">
    <location>
        <begin position="524"/>
        <end position="545"/>
    </location>
</feature>
<feature type="transmembrane region" description="Helical" evidence="21">
    <location>
        <begin position="58"/>
        <end position="79"/>
    </location>
</feature>
<evidence type="ECO:0000256" key="10">
    <source>
        <dbReference type="ARBA" id="ARBA00023065"/>
    </source>
</evidence>
<dbReference type="GeneID" id="105984151"/>
<evidence type="ECO:0000256" key="12">
    <source>
        <dbReference type="ARBA" id="ARBA00023157"/>
    </source>
</evidence>
<dbReference type="Gene3D" id="1.20.1730.10">
    <property type="entry name" value="Sodium/glucose cotransporter"/>
    <property type="match status" value="1"/>
</dbReference>
<evidence type="ECO:0000256" key="4">
    <source>
        <dbReference type="ARBA" id="ARBA00022475"/>
    </source>
</evidence>
<evidence type="ECO:0000256" key="20">
    <source>
        <dbReference type="RuleBase" id="RU362091"/>
    </source>
</evidence>
<name>A0A1S3F0H5_DIPOR</name>
<feature type="transmembrane region" description="Helical" evidence="21">
    <location>
        <begin position="27"/>
        <end position="46"/>
    </location>
</feature>
<evidence type="ECO:0000256" key="14">
    <source>
        <dbReference type="ARBA" id="ARBA00023201"/>
    </source>
</evidence>
<feature type="transmembrane region" description="Helical" evidence="21">
    <location>
        <begin position="379"/>
        <end position="399"/>
    </location>
</feature>
<dbReference type="InterPro" id="IPR001734">
    <property type="entry name" value="Na/solute_symporter"/>
</dbReference>
<dbReference type="PROSITE" id="PS00456">
    <property type="entry name" value="NA_SOLUT_SYMP_1"/>
    <property type="match status" value="1"/>
</dbReference>
<dbReference type="GO" id="GO:0005412">
    <property type="term" value="F:D-glucose:sodium symporter activity"/>
    <property type="evidence" value="ECO:0007669"/>
    <property type="project" value="TreeGrafter"/>
</dbReference>
<dbReference type="OrthoDB" id="6132759at2759"/>
<keyword evidence="3" id="KW-0813">Transport</keyword>
<feature type="transmembrane region" description="Helical" evidence="21">
    <location>
        <begin position="173"/>
        <end position="200"/>
    </location>
</feature>
<protein>
    <recommendedName>
        <fullName evidence="17">Sodium/glucose cotransporter 1</fullName>
    </recommendedName>
    <alternativeName>
        <fullName evidence="19">High affinity sodium-glucose cotransporter</fullName>
    </alternativeName>
    <alternativeName>
        <fullName evidence="18">Solute carrier family 5 member 1</fullName>
    </alternativeName>
</protein>
<feature type="transmembrane region" description="Helical" evidence="21">
    <location>
        <begin position="140"/>
        <end position="167"/>
    </location>
</feature>
<dbReference type="Proteomes" id="UP000081671">
    <property type="component" value="Unplaced"/>
</dbReference>
<comment type="catalytic activity">
    <reaction evidence="15">
        <text>D-glucose(out) + 2 Na(+)(out) = D-glucose(in) + 2 Na(+)(in)</text>
        <dbReference type="Rhea" id="RHEA:70495"/>
        <dbReference type="ChEBI" id="CHEBI:4167"/>
        <dbReference type="ChEBI" id="CHEBI:29101"/>
    </reaction>
    <physiologicalReaction direction="left-to-right" evidence="15">
        <dbReference type="Rhea" id="RHEA:70496"/>
    </physiologicalReaction>
</comment>
<evidence type="ECO:0000256" key="18">
    <source>
        <dbReference type="ARBA" id="ARBA00042803"/>
    </source>
</evidence>
<feature type="transmembrane region" description="Helical" evidence="21">
    <location>
        <begin position="311"/>
        <end position="332"/>
    </location>
</feature>
<dbReference type="InterPro" id="IPR038377">
    <property type="entry name" value="Na/Glc_symporter_sf"/>
</dbReference>
<dbReference type="FunFam" id="1.20.1730.10:FF:000005">
    <property type="entry name" value="sodium/glucose cotransporter 1 isoform X1"/>
    <property type="match status" value="1"/>
</dbReference>
<keyword evidence="8 21" id="KW-1133">Transmembrane helix</keyword>
<evidence type="ECO:0000256" key="9">
    <source>
        <dbReference type="ARBA" id="ARBA00023053"/>
    </source>
</evidence>
<evidence type="ECO:0000313" key="23">
    <source>
        <dbReference type="RefSeq" id="XP_012869705.1"/>
    </source>
</evidence>
<reference evidence="23" key="1">
    <citation type="submission" date="2025-08" db="UniProtKB">
        <authorList>
            <consortium name="RefSeq"/>
        </authorList>
    </citation>
    <scope>IDENTIFICATION</scope>
    <source>
        <tissue evidence="23">Kidney</tissue>
    </source>
</reference>
<gene>
    <name evidence="23" type="primary">Slc5a1</name>
</gene>
<evidence type="ECO:0000256" key="5">
    <source>
        <dbReference type="ARBA" id="ARBA00022597"/>
    </source>
</evidence>
<dbReference type="RefSeq" id="XP_012869705.1">
    <property type="nucleotide sequence ID" value="XM_013014251.1"/>
</dbReference>
<keyword evidence="9" id="KW-0915">Sodium</keyword>
<evidence type="ECO:0000256" key="21">
    <source>
        <dbReference type="SAM" id="Phobius"/>
    </source>
</evidence>
<evidence type="ECO:0000256" key="1">
    <source>
        <dbReference type="ARBA" id="ARBA00004424"/>
    </source>
</evidence>
<evidence type="ECO:0000256" key="8">
    <source>
        <dbReference type="ARBA" id="ARBA00022989"/>
    </source>
</evidence>
<evidence type="ECO:0000256" key="3">
    <source>
        <dbReference type="ARBA" id="ARBA00022448"/>
    </source>
</evidence>
<dbReference type="AlphaFoldDB" id="A0A1S3F0H5"/>
<keyword evidence="22" id="KW-1185">Reference proteome</keyword>
<evidence type="ECO:0000256" key="13">
    <source>
        <dbReference type="ARBA" id="ARBA00023180"/>
    </source>
</evidence>
<feature type="transmembrane region" description="Helical" evidence="21">
    <location>
        <begin position="636"/>
        <end position="659"/>
    </location>
</feature>
<keyword evidence="12" id="KW-1015">Disulfide bond</keyword>
<dbReference type="Pfam" id="PF00474">
    <property type="entry name" value="SSF"/>
    <property type="match status" value="1"/>
</dbReference>
<dbReference type="PROSITE" id="PS00457">
    <property type="entry name" value="NA_SOLUT_SYMP_2"/>
    <property type="match status" value="1"/>
</dbReference>